<comment type="caution">
    <text evidence="2">The sequence shown here is derived from an EMBL/GenBank/DDBJ whole genome shotgun (WGS) entry which is preliminary data.</text>
</comment>
<keyword evidence="3" id="KW-1185">Reference proteome</keyword>
<evidence type="ECO:0000313" key="3">
    <source>
        <dbReference type="Proteomes" id="UP000279446"/>
    </source>
</evidence>
<reference evidence="2 3" key="1">
    <citation type="submission" date="2018-12" db="EMBL/GenBank/DDBJ databases">
        <authorList>
            <person name="Sun L."/>
            <person name="Chen Z."/>
        </authorList>
    </citation>
    <scope>NUCLEOTIDE SEQUENCE [LARGE SCALE GENOMIC DNA]</scope>
    <source>
        <strain evidence="2 3">DSM 15890</strain>
    </source>
</reference>
<dbReference type="Gene3D" id="3.40.50.1820">
    <property type="entry name" value="alpha/beta hydrolase"/>
    <property type="match status" value="1"/>
</dbReference>
<dbReference type="AlphaFoldDB" id="A0A3S1DH51"/>
<keyword evidence="2" id="KW-0378">Hydrolase</keyword>
<sequence>MFKTIKFTLYSVSNLSYHFFEGYSNLSTGLLIDDLLELTDYVIEKFGQDKVLLVGHSFGTYIGIQAAVKAPYKFAGYIGIGHPAPPLIIMNYRKILLKQVLVFPNNLARHAQRSESVTFLVITHCSMLVTLPMHKPYNLAK</sequence>
<evidence type="ECO:0000259" key="1">
    <source>
        <dbReference type="Pfam" id="PF00561"/>
    </source>
</evidence>
<protein>
    <submittedName>
        <fullName evidence="2">Alpha/beta hydrolase</fullName>
    </submittedName>
</protein>
<dbReference type="SUPFAM" id="SSF53474">
    <property type="entry name" value="alpha/beta-Hydrolases"/>
    <property type="match status" value="1"/>
</dbReference>
<dbReference type="InterPro" id="IPR029058">
    <property type="entry name" value="AB_hydrolase_fold"/>
</dbReference>
<dbReference type="Proteomes" id="UP000279446">
    <property type="component" value="Unassembled WGS sequence"/>
</dbReference>
<dbReference type="OrthoDB" id="53505at2"/>
<proteinExistence type="predicted"/>
<gene>
    <name evidence="2" type="ORF">EJP82_17110</name>
</gene>
<name>A0A3S1DH51_9BACL</name>
<dbReference type="InterPro" id="IPR000073">
    <property type="entry name" value="AB_hydrolase_1"/>
</dbReference>
<feature type="domain" description="AB hydrolase-1" evidence="1">
    <location>
        <begin position="33"/>
        <end position="87"/>
    </location>
</feature>
<accession>A0A3S1DH51</accession>
<organism evidence="2 3">
    <name type="scientific">Paenibacillus anaericanus</name>
    <dbReference type="NCBI Taxonomy" id="170367"/>
    <lineage>
        <taxon>Bacteria</taxon>
        <taxon>Bacillati</taxon>
        <taxon>Bacillota</taxon>
        <taxon>Bacilli</taxon>
        <taxon>Bacillales</taxon>
        <taxon>Paenibacillaceae</taxon>
        <taxon>Paenibacillus</taxon>
    </lineage>
</organism>
<dbReference type="GO" id="GO:0016787">
    <property type="term" value="F:hydrolase activity"/>
    <property type="evidence" value="ECO:0007669"/>
    <property type="project" value="UniProtKB-KW"/>
</dbReference>
<dbReference type="EMBL" id="RZNY01000014">
    <property type="protein sequence ID" value="RUT44706.1"/>
    <property type="molecule type" value="Genomic_DNA"/>
</dbReference>
<dbReference type="Pfam" id="PF00561">
    <property type="entry name" value="Abhydrolase_1"/>
    <property type="match status" value="1"/>
</dbReference>
<evidence type="ECO:0000313" key="2">
    <source>
        <dbReference type="EMBL" id="RUT44706.1"/>
    </source>
</evidence>